<sequence>MPDTETVTASQRATIVNRKGLHARASARLSRLAGEFESRIIVSHEGETADARSIMDLMMLVAHTGCEVEINAEGPDAAEAVTAIASLIADGFGEQGEADTIC</sequence>
<dbReference type="Gene3D" id="3.30.1340.10">
    <property type="entry name" value="HPr-like"/>
    <property type="match status" value="1"/>
</dbReference>
<dbReference type="InterPro" id="IPR000032">
    <property type="entry name" value="HPr-like"/>
</dbReference>
<evidence type="ECO:0000256" key="3">
    <source>
        <dbReference type="ARBA" id="ARBA00022490"/>
    </source>
</evidence>
<dbReference type="OrthoDB" id="9798965at2"/>
<organism evidence="7 8">
    <name type="scientific">Hyphomonas atlantica</name>
    <dbReference type="NCBI Taxonomy" id="1280948"/>
    <lineage>
        <taxon>Bacteria</taxon>
        <taxon>Pseudomonadati</taxon>
        <taxon>Pseudomonadota</taxon>
        <taxon>Alphaproteobacteria</taxon>
        <taxon>Hyphomonadales</taxon>
        <taxon>Hyphomonadaceae</taxon>
        <taxon>Hyphomonas</taxon>
    </lineage>
</organism>
<dbReference type="Proteomes" id="UP000259173">
    <property type="component" value="Unassembled WGS sequence"/>
</dbReference>
<comment type="similarity">
    <text evidence="2">Belongs to the HPr family.</text>
</comment>
<evidence type="ECO:0000256" key="1">
    <source>
        <dbReference type="ARBA" id="ARBA00004496"/>
    </source>
</evidence>
<feature type="domain" description="HPr" evidence="5">
    <location>
        <begin position="8"/>
        <end position="95"/>
    </location>
</feature>
<dbReference type="PROSITE" id="PS00369">
    <property type="entry name" value="PTS_HPR_HIS"/>
    <property type="match status" value="1"/>
</dbReference>
<keyword evidence="8" id="KW-1185">Reference proteome</keyword>
<dbReference type="EMBL" id="DMBR01000316">
    <property type="protein sequence ID" value="HAE94975.1"/>
    <property type="molecule type" value="Genomic_DNA"/>
</dbReference>
<evidence type="ECO:0000259" key="5">
    <source>
        <dbReference type="PROSITE" id="PS51350"/>
    </source>
</evidence>
<dbReference type="InterPro" id="IPR035895">
    <property type="entry name" value="HPr-like_sf"/>
</dbReference>
<evidence type="ECO:0000256" key="2">
    <source>
        <dbReference type="ARBA" id="ARBA00010736"/>
    </source>
</evidence>
<dbReference type="AlphaFoldDB" id="A0A059EB18"/>
<dbReference type="GO" id="GO:0005737">
    <property type="term" value="C:cytoplasm"/>
    <property type="evidence" value="ECO:0007669"/>
    <property type="project" value="UniProtKB-SubCell"/>
</dbReference>
<dbReference type="GeneID" id="92500014"/>
<dbReference type="STRING" id="1280948.HY36_00315"/>
<dbReference type="PROSITE" id="PS51350">
    <property type="entry name" value="PTS_HPR_DOM"/>
    <property type="match status" value="1"/>
</dbReference>
<dbReference type="PATRIC" id="fig|1280948.3.peg.65"/>
<name>A0A059EB18_9PROT</name>
<dbReference type="Proteomes" id="UP000024547">
    <property type="component" value="Unassembled WGS sequence"/>
</dbReference>
<dbReference type="RefSeq" id="WP_035546710.1">
    <property type="nucleotide sequence ID" value="NZ_AWFH01000001.1"/>
</dbReference>
<comment type="subcellular location">
    <subcellularLocation>
        <location evidence="1">Cytoplasm</location>
    </subcellularLocation>
</comment>
<keyword evidence="3" id="KW-0963">Cytoplasm</keyword>
<protein>
    <submittedName>
        <fullName evidence="6">HPr family phosphocarrier protein</fullName>
    </submittedName>
</protein>
<dbReference type="SUPFAM" id="SSF55594">
    <property type="entry name" value="HPr-like"/>
    <property type="match status" value="1"/>
</dbReference>
<accession>A0A059EB18</accession>
<reference evidence="6 9" key="2">
    <citation type="journal article" date="2018" name="Nat. Biotechnol.">
        <title>A standardized bacterial taxonomy based on genome phylogeny substantially revises the tree of life.</title>
        <authorList>
            <person name="Parks D.H."/>
            <person name="Chuvochina M."/>
            <person name="Waite D.W."/>
            <person name="Rinke C."/>
            <person name="Skarshewski A."/>
            <person name="Chaumeil P.A."/>
            <person name="Hugenholtz P."/>
        </authorList>
    </citation>
    <scope>NUCLEOTIDE SEQUENCE [LARGE SCALE GENOMIC DNA]</scope>
    <source>
        <strain evidence="6">UBA8557</strain>
    </source>
</reference>
<evidence type="ECO:0000313" key="9">
    <source>
        <dbReference type="Proteomes" id="UP000259173"/>
    </source>
</evidence>
<proteinExistence type="inferred from homology"/>
<dbReference type="PANTHER" id="PTHR33705">
    <property type="entry name" value="PHOSPHOCARRIER PROTEIN HPR"/>
    <property type="match status" value="1"/>
</dbReference>
<dbReference type="InterPro" id="IPR050399">
    <property type="entry name" value="HPr"/>
</dbReference>
<dbReference type="PRINTS" id="PR00107">
    <property type="entry name" value="PHOSPHOCPHPR"/>
</dbReference>
<comment type="caution">
    <text evidence="7">The sequence shown here is derived from an EMBL/GenBank/DDBJ whole genome shotgun (WGS) entry which is preliminary data.</text>
</comment>
<keyword evidence="4" id="KW-0598">Phosphotransferase system</keyword>
<dbReference type="PANTHER" id="PTHR33705:SF2">
    <property type="entry name" value="PHOSPHOCARRIER PROTEIN NPR"/>
    <property type="match status" value="1"/>
</dbReference>
<reference evidence="7 8" key="1">
    <citation type="journal article" date="2014" name="Antonie Van Leeuwenhoek">
        <title>Hyphomonas beringensis sp. nov. and Hyphomonas chukchiensis sp. nov., isolated from surface seawater of the Bering Sea and Chukchi Sea.</title>
        <authorList>
            <person name="Li C."/>
            <person name="Lai Q."/>
            <person name="Li G."/>
            <person name="Dong C."/>
            <person name="Wang J."/>
            <person name="Liao Y."/>
            <person name="Shao Z."/>
        </authorList>
    </citation>
    <scope>NUCLEOTIDE SEQUENCE [LARGE SCALE GENOMIC DNA]</scope>
    <source>
        <strain evidence="7 8">22II1-22F38</strain>
    </source>
</reference>
<dbReference type="NCBIfam" id="TIGR01003">
    <property type="entry name" value="PTS_HPr_family"/>
    <property type="match status" value="1"/>
</dbReference>
<dbReference type="Pfam" id="PF00381">
    <property type="entry name" value="PTS-HPr"/>
    <property type="match status" value="1"/>
</dbReference>
<gene>
    <name evidence="6" type="ORF">DCG65_10465</name>
    <name evidence="7" type="ORF">HY36_00315</name>
</gene>
<evidence type="ECO:0000256" key="4">
    <source>
        <dbReference type="ARBA" id="ARBA00022683"/>
    </source>
</evidence>
<evidence type="ECO:0000313" key="6">
    <source>
        <dbReference type="EMBL" id="HAE94975.1"/>
    </source>
</evidence>
<dbReference type="CDD" id="cd00367">
    <property type="entry name" value="PTS-HPr_like"/>
    <property type="match status" value="1"/>
</dbReference>
<evidence type="ECO:0000313" key="8">
    <source>
        <dbReference type="Proteomes" id="UP000024547"/>
    </source>
</evidence>
<dbReference type="eggNOG" id="COG1925">
    <property type="taxonomic scope" value="Bacteria"/>
</dbReference>
<dbReference type="InterPro" id="IPR001020">
    <property type="entry name" value="PTS_HPr_His_P_site"/>
</dbReference>
<evidence type="ECO:0000313" key="7">
    <source>
        <dbReference type="EMBL" id="KCZ64848.1"/>
    </source>
</evidence>
<dbReference type="EMBL" id="AWFH01000001">
    <property type="protein sequence ID" value="KCZ64848.1"/>
    <property type="molecule type" value="Genomic_DNA"/>
</dbReference>
<dbReference type="GO" id="GO:0009401">
    <property type="term" value="P:phosphoenolpyruvate-dependent sugar phosphotransferase system"/>
    <property type="evidence" value="ECO:0007669"/>
    <property type="project" value="UniProtKB-KW"/>
</dbReference>